<dbReference type="EMBL" id="VLLP01000001">
    <property type="protein sequence ID" value="TWJ30433.1"/>
    <property type="molecule type" value="Genomic_DNA"/>
</dbReference>
<dbReference type="Gene3D" id="2.70.70.10">
    <property type="entry name" value="Glucose Permease (Domain IIA)"/>
    <property type="match status" value="1"/>
</dbReference>
<gene>
    <name evidence="4" type="ORF">JD81_03972</name>
</gene>
<accession>A0A562WJG3</accession>
<sequence length="242" mass="26232">MVNRAEGRTDRRVHSWCGPRVLPLSGILGAVTGQPPRPRSHRPRRSRLVLVVLALGALAALVAVAVVVVPLVRPPGPRPLFQLPVACGETWQLGTYPGHDDYDVDLFPIEGEAWGRPVLASYGGRVTEAGVNGSVGGRTPEDPEGPRGRGGGYWVKIDHGGRWETQYLHLLEPPMVEVGQRVEQGEQIGKVGSTGNSGAPHLHYEQRRGWEKVEAHFDGVPSGITHDDTEYTVRRTSNNCGG</sequence>
<evidence type="ECO:0000256" key="2">
    <source>
        <dbReference type="SAM" id="Phobius"/>
    </source>
</evidence>
<protein>
    <submittedName>
        <fullName evidence="4">Peptidase M23-like protein</fullName>
    </submittedName>
</protein>
<keyword evidence="5" id="KW-1185">Reference proteome</keyword>
<dbReference type="InterPro" id="IPR016047">
    <property type="entry name" value="M23ase_b-sheet_dom"/>
</dbReference>
<dbReference type="Proteomes" id="UP000319728">
    <property type="component" value="Unassembled WGS sequence"/>
</dbReference>
<keyword evidence="2" id="KW-0812">Transmembrane</keyword>
<dbReference type="InterPro" id="IPR050570">
    <property type="entry name" value="Cell_wall_metabolism_enzyme"/>
</dbReference>
<evidence type="ECO:0000313" key="5">
    <source>
        <dbReference type="Proteomes" id="UP000319728"/>
    </source>
</evidence>
<feature type="region of interest" description="Disordered" evidence="1">
    <location>
        <begin position="131"/>
        <end position="150"/>
    </location>
</feature>
<dbReference type="GO" id="GO:0004222">
    <property type="term" value="F:metalloendopeptidase activity"/>
    <property type="evidence" value="ECO:0007669"/>
    <property type="project" value="TreeGrafter"/>
</dbReference>
<name>A0A562WJG3_9ACTN</name>
<dbReference type="Pfam" id="PF01551">
    <property type="entry name" value="Peptidase_M23"/>
    <property type="match status" value="1"/>
</dbReference>
<evidence type="ECO:0000313" key="4">
    <source>
        <dbReference type="EMBL" id="TWJ30433.1"/>
    </source>
</evidence>
<dbReference type="PANTHER" id="PTHR21666:SF270">
    <property type="entry name" value="MUREIN HYDROLASE ACTIVATOR ENVC"/>
    <property type="match status" value="1"/>
</dbReference>
<dbReference type="SUPFAM" id="SSF51261">
    <property type="entry name" value="Duplicated hybrid motif"/>
    <property type="match status" value="1"/>
</dbReference>
<organism evidence="4 5">
    <name type="scientific">Micromonospora sagamiensis</name>
    <dbReference type="NCBI Taxonomy" id="47875"/>
    <lineage>
        <taxon>Bacteria</taxon>
        <taxon>Bacillati</taxon>
        <taxon>Actinomycetota</taxon>
        <taxon>Actinomycetes</taxon>
        <taxon>Micromonosporales</taxon>
        <taxon>Micromonosporaceae</taxon>
        <taxon>Micromonospora</taxon>
    </lineage>
</organism>
<comment type="caution">
    <text evidence="4">The sequence shown here is derived from an EMBL/GenBank/DDBJ whole genome shotgun (WGS) entry which is preliminary data.</text>
</comment>
<evidence type="ECO:0000259" key="3">
    <source>
        <dbReference type="Pfam" id="PF01551"/>
    </source>
</evidence>
<dbReference type="PANTHER" id="PTHR21666">
    <property type="entry name" value="PEPTIDASE-RELATED"/>
    <property type="match status" value="1"/>
</dbReference>
<keyword evidence="2" id="KW-0472">Membrane</keyword>
<evidence type="ECO:0000256" key="1">
    <source>
        <dbReference type="SAM" id="MobiDB-lite"/>
    </source>
</evidence>
<dbReference type="CDD" id="cd12797">
    <property type="entry name" value="M23_peptidase"/>
    <property type="match status" value="1"/>
</dbReference>
<dbReference type="InterPro" id="IPR011055">
    <property type="entry name" value="Dup_hybrid_motif"/>
</dbReference>
<feature type="transmembrane region" description="Helical" evidence="2">
    <location>
        <begin position="48"/>
        <end position="72"/>
    </location>
</feature>
<keyword evidence="2" id="KW-1133">Transmembrane helix</keyword>
<feature type="domain" description="M23ase beta-sheet core" evidence="3">
    <location>
        <begin position="115"/>
        <end position="213"/>
    </location>
</feature>
<proteinExistence type="predicted"/>
<reference evidence="4 5" key="1">
    <citation type="submission" date="2019-07" db="EMBL/GenBank/DDBJ databases">
        <title>R&amp;d 2014.</title>
        <authorList>
            <person name="Klenk H.-P."/>
        </authorList>
    </citation>
    <scope>NUCLEOTIDE SEQUENCE [LARGE SCALE GENOMIC DNA]</scope>
    <source>
        <strain evidence="4 5">DSM 43912</strain>
    </source>
</reference>
<dbReference type="AlphaFoldDB" id="A0A562WJG3"/>